<gene>
    <name evidence="2" type="ORF">KFK14_12820</name>
</gene>
<evidence type="ECO:0000313" key="3">
    <source>
        <dbReference type="Proteomes" id="UP000681425"/>
    </source>
</evidence>
<evidence type="ECO:0000259" key="1">
    <source>
        <dbReference type="Pfam" id="PF11195"/>
    </source>
</evidence>
<feature type="domain" description="Thoeris anti-defense 2-like" evidence="1">
    <location>
        <begin position="50"/>
        <end position="134"/>
    </location>
</feature>
<proteinExistence type="predicted"/>
<name>A0A975PZP1_9SPHN</name>
<dbReference type="RefSeq" id="WP_212607924.1">
    <property type="nucleotide sequence ID" value="NZ_CP073910.1"/>
</dbReference>
<dbReference type="EMBL" id="CP073910">
    <property type="protein sequence ID" value="QUT04029.1"/>
    <property type="molecule type" value="Genomic_DNA"/>
</dbReference>
<protein>
    <submittedName>
        <fullName evidence="2">DUF2829 domain-containing protein</fullName>
    </submittedName>
</protein>
<keyword evidence="3" id="KW-1185">Reference proteome</keyword>
<evidence type="ECO:0000313" key="2">
    <source>
        <dbReference type="EMBL" id="QUT04029.1"/>
    </source>
</evidence>
<dbReference type="KEGG" id="spph:KFK14_12820"/>
<dbReference type="Proteomes" id="UP000681425">
    <property type="component" value="Chromosome"/>
</dbReference>
<sequence>MQQYIGTKIIQASPQDRDEQPGYAVRYPDGYDSWSPRDVFEAAYQPMTGMSFGHAIVLLKAGHRVARTGWNGKGMFIYHVPANSYPAQTGVAKAYFGAEALVPYTAYIAIKSVNETVTPWVASQTDILADDWWVID</sequence>
<dbReference type="Pfam" id="PF11195">
    <property type="entry name" value="Tad2-like"/>
    <property type="match status" value="1"/>
</dbReference>
<reference evidence="2" key="1">
    <citation type="submission" date="2021-04" db="EMBL/GenBank/DDBJ databases">
        <title>Isolation of p-tert-butylphenol degrading bacteria Sphingobium phenoxybenzoativorans Tas13 from active sludge.</title>
        <authorList>
            <person name="Li Y."/>
        </authorList>
    </citation>
    <scope>NUCLEOTIDE SEQUENCE</scope>
    <source>
        <strain evidence="2">Tas13</strain>
    </source>
</reference>
<dbReference type="InterPro" id="IPR021361">
    <property type="entry name" value="Tad2-like_dom"/>
</dbReference>
<accession>A0A975PZP1</accession>
<dbReference type="AlphaFoldDB" id="A0A975PZP1"/>
<organism evidence="2 3">
    <name type="scientific">Sphingobium phenoxybenzoativorans</name>
    <dbReference type="NCBI Taxonomy" id="1592790"/>
    <lineage>
        <taxon>Bacteria</taxon>
        <taxon>Pseudomonadati</taxon>
        <taxon>Pseudomonadota</taxon>
        <taxon>Alphaproteobacteria</taxon>
        <taxon>Sphingomonadales</taxon>
        <taxon>Sphingomonadaceae</taxon>
        <taxon>Sphingobium</taxon>
    </lineage>
</organism>